<evidence type="ECO:0000259" key="1">
    <source>
        <dbReference type="PROSITE" id="PS50112"/>
    </source>
</evidence>
<reference evidence="3" key="1">
    <citation type="submission" date="2021-07" db="EMBL/GenBank/DDBJ databases">
        <title>Aureisphaera sp. CAU 1614 isolated from sea sediment.</title>
        <authorList>
            <person name="Kim W."/>
        </authorList>
    </citation>
    <scope>NUCLEOTIDE SEQUENCE</scope>
    <source>
        <strain evidence="3">CAU 1614</strain>
    </source>
</reference>
<dbReference type="Pfam" id="PF00989">
    <property type="entry name" value="PAS"/>
    <property type="match status" value="1"/>
</dbReference>
<evidence type="ECO:0000313" key="4">
    <source>
        <dbReference type="Proteomes" id="UP001138686"/>
    </source>
</evidence>
<dbReference type="PANTHER" id="PTHR44757:SF2">
    <property type="entry name" value="BIOFILM ARCHITECTURE MAINTENANCE PROTEIN MBAA"/>
    <property type="match status" value="1"/>
</dbReference>
<dbReference type="SMART" id="SM00091">
    <property type="entry name" value="PAS"/>
    <property type="match status" value="1"/>
</dbReference>
<dbReference type="InterPro" id="IPR000700">
    <property type="entry name" value="PAS-assoc_C"/>
</dbReference>
<dbReference type="EMBL" id="JAHWDP010000003">
    <property type="protein sequence ID" value="MBW2938175.1"/>
    <property type="molecule type" value="Genomic_DNA"/>
</dbReference>
<feature type="domain" description="PAC" evidence="2">
    <location>
        <begin position="115"/>
        <end position="167"/>
    </location>
</feature>
<evidence type="ECO:0000259" key="2">
    <source>
        <dbReference type="PROSITE" id="PS50113"/>
    </source>
</evidence>
<dbReference type="CDD" id="cd00130">
    <property type="entry name" value="PAS"/>
    <property type="match status" value="1"/>
</dbReference>
<accession>A0A9X1FPI6</accession>
<protein>
    <submittedName>
        <fullName evidence="3">PAS domain S-box protein</fullName>
    </submittedName>
</protein>
<name>A0A9X1FPI6_9FLAO</name>
<gene>
    <name evidence="3" type="ORF">KXJ69_08655</name>
</gene>
<comment type="caution">
    <text evidence="3">The sequence shown here is derived from an EMBL/GenBank/DDBJ whole genome shotgun (WGS) entry which is preliminary data.</text>
</comment>
<dbReference type="PANTHER" id="PTHR44757">
    <property type="entry name" value="DIGUANYLATE CYCLASE DGCP"/>
    <property type="match status" value="1"/>
</dbReference>
<dbReference type="PROSITE" id="PS50112">
    <property type="entry name" value="PAS"/>
    <property type="match status" value="1"/>
</dbReference>
<feature type="domain" description="PAS" evidence="1">
    <location>
        <begin position="43"/>
        <end position="113"/>
    </location>
</feature>
<dbReference type="PROSITE" id="PS50113">
    <property type="entry name" value="PAC"/>
    <property type="match status" value="1"/>
</dbReference>
<keyword evidence="4" id="KW-1185">Reference proteome</keyword>
<dbReference type="InterPro" id="IPR013767">
    <property type="entry name" value="PAS_fold"/>
</dbReference>
<dbReference type="AlphaFoldDB" id="A0A9X1FPI6"/>
<dbReference type="NCBIfam" id="TIGR00229">
    <property type="entry name" value="sensory_box"/>
    <property type="match status" value="1"/>
</dbReference>
<organism evidence="3 4">
    <name type="scientific">Halomarinibacterium sedimenti</name>
    <dbReference type="NCBI Taxonomy" id="2857106"/>
    <lineage>
        <taxon>Bacteria</taxon>
        <taxon>Pseudomonadati</taxon>
        <taxon>Bacteroidota</taxon>
        <taxon>Flavobacteriia</taxon>
        <taxon>Flavobacteriales</taxon>
        <taxon>Flavobacteriaceae</taxon>
        <taxon>Halomarinibacterium</taxon>
    </lineage>
</organism>
<dbReference type="InterPro" id="IPR052155">
    <property type="entry name" value="Biofilm_reg_signaling"/>
</dbReference>
<sequence>MEEYYEPFKKWFENRIYPTTDGLIIYFSDITEQKQTEAALLKSENYLNNIINNIGDPIFVKDDQSKLLLVNDAFCKIFNLSRKDIIGKTLAENVSEDERETFLRIDKQVLETGIENVNEETLTIEGSDRRIISTKKTRFIDETNTTFLIGIIRDITDRKKVEDELEKHKNNLEELVKLRTEEVSLKNEELQRMNNLFVGRELRMKELKSIIKEMEQNKGNRPNS</sequence>
<dbReference type="InterPro" id="IPR000014">
    <property type="entry name" value="PAS"/>
</dbReference>
<proteinExistence type="predicted"/>
<dbReference type="Proteomes" id="UP001138686">
    <property type="component" value="Unassembled WGS sequence"/>
</dbReference>
<evidence type="ECO:0000313" key="3">
    <source>
        <dbReference type="EMBL" id="MBW2938175.1"/>
    </source>
</evidence>
<dbReference type="GO" id="GO:0006355">
    <property type="term" value="P:regulation of DNA-templated transcription"/>
    <property type="evidence" value="ECO:0007669"/>
    <property type="project" value="InterPro"/>
</dbReference>